<evidence type="ECO:0000313" key="4">
    <source>
        <dbReference type="Proteomes" id="UP000482960"/>
    </source>
</evidence>
<organism evidence="3 4">
    <name type="scientific">Phytohabitans rumicis</name>
    <dbReference type="NCBI Taxonomy" id="1076125"/>
    <lineage>
        <taxon>Bacteria</taxon>
        <taxon>Bacillati</taxon>
        <taxon>Actinomycetota</taxon>
        <taxon>Actinomycetes</taxon>
        <taxon>Micromonosporales</taxon>
        <taxon>Micromonosporaceae</taxon>
    </lineage>
</organism>
<dbReference type="SUPFAM" id="SSF51206">
    <property type="entry name" value="cAMP-binding domain-like"/>
    <property type="match status" value="1"/>
</dbReference>
<protein>
    <recommendedName>
        <fullName evidence="2">Cyclic nucleotide-binding domain-containing protein</fullName>
    </recommendedName>
</protein>
<accession>A0A6V8KXL8</accession>
<keyword evidence="4" id="KW-1185">Reference proteome</keyword>
<dbReference type="GO" id="GO:0005829">
    <property type="term" value="C:cytosol"/>
    <property type="evidence" value="ECO:0007669"/>
    <property type="project" value="TreeGrafter"/>
</dbReference>
<dbReference type="InterPro" id="IPR000595">
    <property type="entry name" value="cNMP-bd_dom"/>
</dbReference>
<dbReference type="Proteomes" id="UP000482960">
    <property type="component" value="Unassembled WGS sequence"/>
</dbReference>
<evidence type="ECO:0000256" key="1">
    <source>
        <dbReference type="SAM" id="MobiDB-lite"/>
    </source>
</evidence>
<feature type="domain" description="Cyclic nucleotide-binding" evidence="2">
    <location>
        <begin position="20"/>
        <end position="122"/>
    </location>
</feature>
<evidence type="ECO:0000313" key="3">
    <source>
        <dbReference type="EMBL" id="GFJ86587.1"/>
    </source>
</evidence>
<dbReference type="EMBL" id="BLPG01000001">
    <property type="protein sequence ID" value="GFJ86587.1"/>
    <property type="molecule type" value="Genomic_DNA"/>
</dbReference>
<dbReference type="Gene3D" id="2.60.120.10">
    <property type="entry name" value="Jelly Rolls"/>
    <property type="match status" value="1"/>
</dbReference>
<feature type="region of interest" description="Disordered" evidence="1">
    <location>
        <begin position="142"/>
        <end position="177"/>
    </location>
</feature>
<dbReference type="InterPro" id="IPR014710">
    <property type="entry name" value="RmlC-like_jellyroll"/>
</dbReference>
<dbReference type="InterPro" id="IPR050397">
    <property type="entry name" value="Env_Response_Regulators"/>
</dbReference>
<gene>
    <name evidence="3" type="ORF">Prum_002290</name>
</gene>
<comment type="caution">
    <text evidence="3">The sequence shown here is derived from an EMBL/GenBank/DDBJ whole genome shotgun (WGS) entry which is preliminary data.</text>
</comment>
<reference evidence="3 4" key="1">
    <citation type="submission" date="2020-03" db="EMBL/GenBank/DDBJ databases">
        <title>Whole genome shotgun sequence of Phytohabitans rumicis NBRC 108638.</title>
        <authorList>
            <person name="Komaki H."/>
            <person name="Tamura T."/>
        </authorList>
    </citation>
    <scope>NUCLEOTIDE SEQUENCE [LARGE SCALE GENOMIC DNA]</scope>
    <source>
        <strain evidence="3 4">NBRC 108638</strain>
    </source>
</reference>
<dbReference type="PANTHER" id="PTHR24567">
    <property type="entry name" value="CRP FAMILY TRANSCRIPTIONAL REGULATORY PROTEIN"/>
    <property type="match status" value="1"/>
</dbReference>
<dbReference type="GO" id="GO:0003700">
    <property type="term" value="F:DNA-binding transcription factor activity"/>
    <property type="evidence" value="ECO:0007669"/>
    <property type="project" value="TreeGrafter"/>
</dbReference>
<name>A0A6V8KXL8_9ACTN</name>
<dbReference type="PANTHER" id="PTHR24567:SF68">
    <property type="entry name" value="DNA-BINDING TRANSCRIPTIONAL DUAL REGULATOR CRP"/>
    <property type="match status" value="1"/>
</dbReference>
<reference evidence="3 4" key="2">
    <citation type="submission" date="2020-03" db="EMBL/GenBank/DDBJ databases">
        <authorList>
            <person name="Ichikawa N."/>
            <person name="Kimura A."/>
            <person name="Kitahashi Y."/>
            <person name="Uohara A."/>
        </authorList>
    </citation>
    <scope>NUCLEOTIDE SEQUENCE [LARGE SCALE GENOMIC DNA]</scope>
    <source>
        <strain evidence="3 4">NBRC 108638</strain>
    </source>
</reference>
<dbReference type="AlphaFoldDB" id="A0A6V8KXL8"/>
<dbReference type="InterPro" id="IPR018490">
    <property type="entry name" value="cNMP-bd_dom_sf"/>
</dbReference>
<sequence length="177" mass="18814">MKPVKPMNRQFGPGWTPGSFLASLPPDKCAELLASGVRRQFGAGRPLLREGELSTHVEVLIRGFVKVTNVLDGVEVLMAIRMPGDILGEMAALTGRPRMATVTTCGRVTSCVLSKGEFRRFLRENPAAALNMAAALGSGCAGPTSAGRTLPRTRPRCASPGCWSRSPRPVAGRPTTD</sequence>
<dbReference type="SMART" id="SM00100">
    <property type="entry name" value="cNMP"/>
    <property type="match status" value="1"/>
</dbReference>
<proteinExistence type="predicted"/>
<dbReference type="CDD" id="cd00038">
    <property type="entry name" value="CAP_ED"/>
    <property type="match status" value="1"/>
</dbReference>
<dbReference type="PROSITE" id="PS50042">
    <property type="entry name" value="CNMP_BINDING_3"/>
    <property type="match status" value="1"/>
</dbReference>
<evidence type="ECO:0000259" key="2">
    <source>
        <dbReference type="PROSITE" id="PS50042"/>
    </source>
</evidence>
<dbReference type="Pfam" id="PF00027">
    <property type="entry name" value="cNMP_binding"/>
    <property type="match status" value="1"/>
</dbReference>